<dbReference type="InterPro" id="IPR006631">
    <property type="entry name" value="DM4_12"/>
</dbReference>
<protein>
    <submittedName>
        <fullName evidence="2">Uncharacterized protein LOC119639038</fullName>
    </submittedName>
</protein>
<accession>A0A9C5ZD50</accession>
<dbReference type="GeneID" id="119639038"/>
<evidence type="ECO:0000313" key="2">
    <source>
        <dbReference type="RefSeq" id="XP_037892137.1"/>
    </source>
</evidence>
<proteinExistence type="predicted"/>
<sequence>MSQSSQQCEELRKVNLSLERVWRLDLQLTSILLCADLQERNANTLTSLKRGKRYLDFTKGSRMSWRCNVKNNILNVTTIWGYGYGFRVNFPFPDKSERHHGIFKRDIFQALTDILNGHGLDGQACLLKSFCTALLDVNSDLSDGMLYKLLKYMFTLNDEDKRYFPYLRRENCQQILHSHCPLSFNNISPYTDDV</sequence>
<organism evidence="1 2">
    <name type="scientific">Glossina fuscipes</name>
    <dbReference type="NCBI Taxonomy" id="7396"/>
    <lineage>
        <taxon>Eukaryota</taxon>
        <taxon>Metazoa</taxon>
        <taxon>Ecdysozoa</taxon>
        <taxon>Arthropoda</taxon>
        <taxon>Hexapoda</taxon>
        <taxon>Insecta</taxon>
        <taxon>Pterygota</taxon>
        <taxon>Neoptera</taxon>
        <taxon>Endopterygota</taxon>
        <taxon>Diptera</taxon>
        <taxon>Brachycera</taxon>
        <taxon>Muscomorpha</taxon>
        <taxon>Hippoboscoidea</taxon>
        <taxon>Glossinidae</taxon>
        <taxon>Glossina</taxon>
    </lineage>
</organism>
<dbReference type="PANTHER" id="PTHR21398">
    <property type="entry name" value="AGAP007094-PA"/>
    <property type="match status" value="1"/>
</dbReference>
<dbReference type="Pfam" id="PF07841">
    <property type="entry name" value="DM4_12"/>
    <property type="match status" value="1"/>
</dbReference>
<dbReference type="KEGG" id="gfs:119639038"/>
<dbReference type="SMART" id="SM00718">
    <property type="entry name" value="DM4_12"/>
    <property type="match status" value="1"/>
</dbReference>
<gene>
    <name evidence="2" type="primary">LOC119639038</name>
</gene>
<dbReference type="Proteomes" id="UP000092443">
    <property type="component" value="Unplaced"/>
</dbReference>
<dbReference type="AlphaFoldDB" id="A0A9C5ZD50"/>
<evidence type="ECO:0000313" key="1">
    <source>
        <dbReference type="Proteomes" id="UP000092443"/>
    </source>
</evidence>
<keyword evidence="1" id="KW-1185">Reference proteome</keyword>
<dbReference type="PANTHER" id="PTHR21398:SF23">
    <property type="entry name" value="AGAP002978-PA"/>
    <property type="match status" value="1"/>
</dbReference>
<dbReference type="RefSeq" id="XP_037892137.1">
    <property type="nucleotide sequence ID" value="XM_038036209.1"/>
</dbReference>
<reference evidence="2" key="1">
    <citation type="submission" date="2025-08" db="UniProtKB">
        <authorList>
            <consortium name="RefSeq"/>
        </authorList>
    </citation>
    <scope>IDENTIFICATION</scope>
    <source>
        <tissue evidence="2">Whole body pupa</tissue>
    </source>
</reference>
<name>A0A9C5ZD50_9MUSC</name>